<dbReference type="InterPro" id="IPR006066">
    <property type="entry name" value="NO2/SO3_Rdtase_FeS/sirohaem_BS"/>
</dbReference>
<dbReference type="InterPro" id="IPR005117">
    <property type="entry name" value="NiRdtase/SiRdtase_haem-b_fer"/>
</dbReference>
<dbReference type="InterPro" id="IPR023753">
    <property type="entry name" value="FAD/NAD-binding_dom"/>
</dbReference>
<dbReference type="SUPFAM" id="SSF55124">
    <property type="entry name" value="Nitrite/Sulfite reductase N-terminal domain-like"/>
    <property type="match status" value="1"/>
</dbReference>
<keyword evidence="11 17" id="KW-0274">FAD</keyword>
<evidence type="ECO:0000256" key="16">
    <source>
        <dbReference type="ARBA" id="ARBA00034078"/>
    </source>
</evidence>
<dbReference type="PANTHER" id="PTHR43809">
    <property type="entry name" value="NITRITE REDUCTASE (NADH) LARGE SUBUNIT"/>
    <property type="match status" value="1"/>
</dbReference>
<evidence type="ECO:0000256" key="11">
    <source>
        <dbReference type="ARBA" id="ARBA00022827"/>
    </source>
</evidence>
<feature type="domain" description="NADH-rubredoxin oxidoreductase C-terminal" evidence="22">
    <location>
        <begin position="328"/>
        <end position="398"/>
    </location>
</feature>
<dbReference type="Pfam" id="PF01077">
    <property type="entry name" value="NIR_SIR"/>
    <property type="match status" value="1"/>
</dbReference>
<dbReference type="Pfam" id="PF04324">
    <property type="entry name" value="Fer2_BFD"/>
    <property type="match status" value="1"/>
</dbReference>
<dbReference type="InterPro" id="IPR016156">
    <property type="entry name" value="FAD/NAD-linked_Rdtase_dimer_sf"/>
</dbReference>
<dbReference type="Pfam" id="PF07992">
    <property type="entry name" value="Pyr_redox_2"/>
    <property type="match status" value="1"/>
</dbReference>
<evidence type="ECO:0000256" key="15">
    <source>
        <dbReference type="ARBA" id="ARBA00023063"/>
    </source>
</evidence>
<evidence type="ECO:0000259" key="18">
    <source>
        <dbReference type="Pfam" id="PF01077"/>
    </source>
</evidence>
<comment type="cofactor">
    <cofactor evidence="16">
        <name>[2Fe-2S] cluster</name>
        <dbReference type="ChEBI" id="CHEBI:190135"/>
    </cofactor>
</comment>
<evidence type="ECO:0000313" key="23">
    <source>
        <dbReference type="EMBL" id="GAA4413264.1"/>
    </source>
</evidence>
<dbReference type="PANTHER" id="PTHR43809:SF1">
    <property type="entry name" value="NITRITE REDUCTASE (NADH) LARGE SUBUNIT"/>
    <property type="match status" value="1"/>
</dbReference>
<dbReference type="NCBIfam" id="TIGR02374">
    <property type="entry name" value="nitri_red_nirB"/>
    <property type="match status" value="1"/>
</dbReference>
<comment type="cofactor">
    <cofactor evidence="2">
        <name>[4Fe-4S] cluster</name>
        <dbReference type="ChEBI" id="CHEBI:49883"/>
    </cofactor>
</comment>
<protein>
    <submittedName>
        <fullName evidence="23">Nitrite reductase large subunit NirB</fullName>
    </submittedName>
</protein>
<dbReference type="Gene3D" id="1.10.10.1100">
    <property type="entry name" value="BFD-like [2Fe-2S]-binding domain"/>
    <property type="match status" value="1"/>
</dbReference>
<evidence type="ECO:0000256" key="5">
    <source>
        <dbReference type="ARBA" id="ARBA00010429"/>
    </source>
</evidence>
<dbReference type="CDD" id="cd19944">
    <property type="entry name" value="NirB_Fer2_BFD-like_2"/>
    <property type="match status" value="1"/>
</dbReference>
<dbReference type="InterPro" id="IPR007419">
    <property type="entry name" value="BFD-like_2Fe2S-bd_dom"/>
</dbReference>
<dbReference type="InterPro" id="IPR045854">
    <property type="entry name" value="NO2/SO3_Rdtase_4Fe4S_sf"/>
</dbReference>
<dbReference type="InterPro" id="IPR052034">
    <property type="entry name" value="NasD-like"/>
</dbReference>
<evidence type="ECO:0000259" key="19">
    <source>
        <dbReference type="Pfam" id="PF03460"/>
    </source>
</evidence>
<feature type="domain" description="FAD/NAD(P)-binding" evidence="21">
    <location>
        <begin position="8"/>
        <end position="296"/>
    </location>
</feature>
<dbReference type="Gene3D" id="3.50.50.60">
    <property type="entry name" value="FAD/NAD(P)-binding domain"/>
    <property type="match status" value="2"/>
</dbReference>
<dbReference type="PRINTS" id="PR00368">
    <property type="entry name" value="FADPNR"/>
</dbReference>
<dbReference type="Gene3D" id="3.30.413.10">
    <property type="entry name" value="Sulfite Reductase Hemoprotein, domain 1"/>
    <property type="match status" value="1"/>
</dbReference>
<comment type="similarity">
    <text evidence="5">Belongs to the nitrite and sulfite reductase 4Fe-4S domain family.</text>
</comment>
<dbReference type="Pfam" id="PF18267">
    <property type="entry name" value="Rubredoxin_C"/>
    <property type="match status" value="1"/>
</dbReference>
<keyword evidence="6" id="KW-0004">4Fe-4S</keyword>
<keyword evidence="7" id="KW-0349">Heme</keyword>
<dbReference type="InterPro" id="IPR017121">
    <property type="entry name" value="Nitrite_Rdtase_lsu"/>
</dbReference>
<evidence type="ECO:0000256" key="14">
    <source>
        <dbReference type="ARBA" id="ARBA00023014"/>
    </source>
</evidence>
<gene>
    <name evidence="23" type="primary">nirB</name>
    <name evidence="23" type="ORF">GCM10023187_41360</name>
</gene>
<dbReference type="Proteomes" id="UP001500936">
    <property type="component" value="Unassembled WGS sequence"/>
</dbReference>
<accession>A0ABP8KR83</accession>
<keyword evidence="9" id="KW-0001">2Fe-2S</keyword>
<evidence type="ECO:0000256" key="10">
    <source>
        <dbReference type="ARBA" id="ARBA00022723"/>
    </source>
</evidence>
<feature type="domain" description="BFD-like [2Fe-2S]-binding" evidence="20">
    <location>
        <begin position="435"/>
        <end position="484"/>
    </location>
</feature>
<evidence type="ECO:0000256" key="9">
    <source>
        <dbReference type="ARBA" id="ARBA00022714"/>
    </source>
</evidence>
<comment type="cofactor">
    <cofactor evidence="3 17">
        <name>FAD</name>
        <dbReference type="ChEBI" id="CHEBI:57692"/>
    </cofactor>
</comment>
<dbReference type="SUPFAM" id="SSF56014">
    <property type="entry name" value="Nitrite and sulphite reductase 4Fe-4S domain-like"/>
    <property type="match status" value="1"/>
</dbReference>
<evidence type="ECO:0000313" key="24">
    <source>
        <dbReference type="Proteomes" id="UP001500936"/>
    </source>
</evidence>
<evidence type="ECO:0000256" key="1">
    <source>
        <dbReference type="ARBA" id="ARBA00001929"/>
    </source>
</evidence>
<name>A0ABP8KR83_9BACT</name>
<comment type="caution">
    <text evidence="23">The sequence shown here is derived from an EMBL/GenBank/DDBJ whole genome shotgun (WGS) entry which is preliminary data.</text>
</comment>
<dbReference type="PROSITE" id="PS00365">
    <property type="entry name" value="NIR_SIR"/>
    <property type="match status" value="1"/>
</dbReference>
<dbReference type="RefSeq" id="WP_345269873.1">
    <property type="nucleotide sequence ID" value="NZ_BAABHB010000010.1"/>
</dbReference>
<keyword evidence="8 17" id="KW-0285">Flavoprotein</keyword>
<organism evidence="23 24">
    <name type="scientific">Nibrella viscosa</name>
    <dbReference type="NCBI Taxonomy" id="1084524"/>
    <lineage>
        <taxon>Bacteria</taxon>
        <taxon>Pseudomonadati</taxon>
        <taxon>Bacteroidota</taxon>
        <taxon>Cytophagia</taxon>
        <taxon>Cytophagales</taxon>
        <taxon>Spirosomataceae</taxon>
        <taxon>Nibrella</taxon>
    </lineage>
</organism>
<keyword evidence="10" id="KW-0479">Metal-binding</keyword>
<evidence type="ECO:0000256" key="3">
    <source>
        <dbReference type="ARBA" id="ARBA00001974"/>
    </source>
</evidence>
<dbReference type="InterPro" id="IPR006067">
    <property type="entry name" value="NO2/SO3_Rdtase_4Fe4S_dom"/>
</dbReference>
<dbReference type="InterPro" id="IPR041854">
    <property type="entry name" value="BFD-like_2Fe2S-bd_dom_sf"/>
</dbReference>
<evidence type="ECO:0000259" key="20">
    <source>
        <dbReference type="Pfam" id="PF04324"/>
    </source>
</evidence>
<dbReference type="PIRSF" id="PIRSF037149">
    <property type="entry name" value="NirB"/>
    <property type="match status" value="1"/>
</dbReference>
<evidence type="ECO:0000259" key="22">
    <source>
        <dbReference type="Pfam" id="PF18267"/>
    </source>
</evidence>
<evidence type="ECO:0000256" key="7">
    <source>
        <dbReference type="ARBA" id="ARBA00022617"/>
    </source>
</evidence>
<evidence type="ECO:0000256" key="13">
    <source>
        <dbReference type="ARBA" id="ARBA00023004"/>
    </source>
</evidence>
<dbReference type="PRINTS" id="PR00411">
    <property type="entry name" value="PNDRDTASEI"/>
</dbReference>
<dbReference type="InterPro" id="IPR036188">
    <property type="entry name" value="FAD/NAD-bd_sf"/>
</dbReference>
<proteinExistence type="inferred from homology"/>
<sequence length="849" mass="93065">MKADTNKRVVVIGNGMVGYKFCEKLVAKEKNGHQFTLTVFGEEPRAAYDRVHLSEFFAGKSADDLEMAPESWYADNGIQLYLSDPVVAIDRDRKEVRSHHGLVVPYDYLVLATGSGAFVPTIPGVEKEGVFVYRTIEDLELIQSHASHARPGVVRKGAVLGGGLLGLEAAKALLDLGFQETHVVEFAPRLMPRQIDDAGSGILQQKLESLGLHIHLAKSTQQIIGDDTITGLQFADGSVLEVDMLIISAGIRPRDEVAKRAGLETHPRGGIVVNNFLQTSDPTIFAIGECALAHQMIYGLVAPGYEMAEVVASRLTGDEKEFRPFDMSTKLKLIGVDVASFGNPFADESACRTIVYENKAKGVYKRINVTPDGKELLGGILVGDADQYNMLLQTCKNKMALPPDPEELILGSRGGDDTGTATSVGGVMSLPDDALICSCEAITKAMLCADITDNKHTTVDQVKKSTKACTGCGGCTPLVKDLIQGVLKQQGQYVRNVLCEHFDYSRQELLDLVKINGLKTYGTVLDHFGTGDGCEICKPAVASILASLWNENVLEKDRATIQDSNDRFLANIQKGGTYSVVPRIPGGEITPEKLIVIGQVARKYNLYTKITGGQRIDLFGAHLNDLPRIWEELIAAGFESGHAYGKALRTVKSCVGSTWCRFGVQDSVSFAVEVEERYKGIRAPHKLKSAVSGCVRECAEAQSKDFGIIATEKGWNLYVCGNGGAKPQHALLLAGDVDKETCIRLIDRFLMFYIKTADPLTRTATWLNKMEGGISYLKAVIVDDVLGIAAELEREMQQLVNAYQCEWKEVVENPELRRRFTHFVNAPEVRDPTVQFESLRSQKRAKEWK</sequence>
<keyword evidence="24" id="KW-1185">Reference proteome</keyword>
<dbReference type="Pfam" id="PF03460">
    <property type="entry name" value="NIR_SIR_ferr"/>
    <property type="match status" value="1"/>
</dbReference>
<dbReference type="InterPro" id="IPR036136">
    <property type="entry name" value="Nit/Sulf_reduc_fer-like_dom_sf"/>
</dbReference>
<evidence type="ECO:0000256" key="17">
    <source>
        <dbReference type="PIRNR" id="PIRNR037149"/>
    </source>
</evidence>
<keyword evidence="13" id="KW-0408">Iron</keyword>
<comment type="pathway">
    <text evidence="4">Nitrogen metabolism; nitrate reduction (assimilation).</text>
</comment>
<evidence type="ECO:0000256" key="4">
    <source>
        <dbReference type="ARBA" id="ARBA00005096"/>
    </source>
</evidence>
<evidence type="ECO:0000259" key="21">
    <source>
        <dbReference type="Pfam" id="PF07992"/>
    </source>
</evidence>
<dbReference type="InterPro" id="IPR041575">
    <property type="entry name" value="Rubredoxin_C"/>
</dbReference>
<keyword evidence="15 17" id="KW-0534">Nitrate assimilation</keyword>
<dbReference type="PRINTS" id="PR00397">
    <property type="entry name" value="SIROHAEM"/>
</dbReference>
<feature type="domain" description="Nitrite/Sulfite reductase ferredoxin-like" evidence="19">
    <location>
        <begin position="573"/>
        <end position="635"/>
    </location>
</feature>
<keyword evidence="12" id="KW-0560">Oxidoreductase</keyword>
<evidence type="ECO:0000256" key="8">
    <source>
        <dbReference type="ARBA" id="ARBA00022630"/>
    </source>
</evidence>
<dbReference type="Gene3D" id="3.30.390.30">
    <property type="match status" value="1"/>
</dbReference>
<keyword evidence="14" id="KW-0411">Iron-sulfur</keyword>
<reference evidence="24" key="1">
    <citation type="journal article" date="2019" name="Int. J. Syst. Evol. Microbiol.">
        <title>The Global Catalogue of Microorganisms (GCM) 10K type strain sequencing project: providing services to taxonomists for standard genome sequencing and annotation.</title>
        <authorList>
            <consortium name="The Broad Institute Genomics Platform"/>
            <consortium name="The Broad Institute Genome Sequencing Center for Infectious Disease"/>
            <person name="Wu L."/>
            <person name="Ma J."/>
        </authorList>
    </citation>
    <scope>NUCLEOTIDE SEQUENCE [LARGE SCALE GENOMIC DNA]</scope>
    <source>
        <strain evidence="24">JCM 17925</strain>
    </source>
</reference>
<evidence type="ECO:0000256" key="6">
    <source>
        <dbReference type="ARBA" id="ARBA00022485"/>
    </source>
</evidence>
<feature type="domain" description="Nitrite/sulphite reductase 4Fe-4S" evidence="18">
    <location>
        <begin position="645"/>
        <end position="770"/>
    </location>
</feature>
<dbReference type="EMBL" id="BAABHB010000010">
    <property type="protein sequence ID" value="GAA4413264.1"/>
    <property type="molecule type" value="Genomic_DNA"/>
</dbReference>
<evidence type="ECO:0000256" key="12">
    <source>
        <dbReference type="ARBA" id="ARBA00023002"/>
    </source>
</evidence>
<evidence type="ECO:0000256" key="2">
    <source>
        <dbReference type="ARBA" id="ARBA00001966"/>
    </source>
</evidence>
<dbReference type="SUPFAM" id="SSF51905">
    <property type="entry name" value="FAD/NAD(P)-binding domain"/>
    <property type="match status" value="2"/>
</dbReference>
<dbReference type="InterPro" id="IPR012744">
    <property type="entry name" value="Nitri_red_NirB"/>
</dbReference>
<dbReference type="NCBIfam" id="NF011565">
    <property type="entry name" value="PRK14989.1"/>
    <property type="match status" value="1"/>
</dbReference>
<comment type="cofactor">
    <cofactor evidence="1">
        <name>siroheme</name>
        <dbReference type="ChEBI" id="CHEBI:60052"/>
    </cofactor>
</comment>